<evidence type="ECO:0000256" key="1">
    <source>
        <dbReference type="ARBA" id="ARBA00004651"/>
    </source>
</evidence>
<evidence type="ECO:0000259" key="9">
    <source>
        <dbReference type="Pfam" id="PF20730"/>
    </source>
</evidence>
<evidence type="ECO:0000313" key="11">
    <source>
        <dbReference type="Proteomes" id="UP000291101"/>
    </source>
</evidence>
<evidence type="ECO:0000256" key="7">
    <source>
        <dbReference type="SAM" id="Phobius"/>
    </source>
</evidence>
<organism evidence="10 11">
    <name type="scientific">Nocardioides zhouii</name>
    <dbReference type="NCBI Taxonomy" id="1168729"/>
    <lineage>
        <taxon>Bacteria</taxon>
        <taxon>Bacillati</taxon>
        <taxon>Actinomycetota</taxon>
        <taxon>Actinomycetes</taxon>
        <taxon>Propionibacteriales</taxon>
        <taxon>Nocardioidaceae</taxon>
        <taxon>Nocardioides</taxon>
    </lineage>
</organism>
<dbReference type="OrthoDB" id="9793799at2"/>
<dbReference type="RefSeq" id="WP_129424542.1">
    <property type="nucleotide sequence ID" value="NZ_SDWV01000002.1"/>
</dbReference>
<feature type="transmembrane region" description="Helical" evidence="7">
    <location>
        <begin position="55"/>
        <end position="73"/>
    </location>
</feature>
<feature type="domain" description="YetF-like N-terminal transmembrane" evidence="9">
    <location>
        <begin position="3"/>
        <end position="70"/>
    </location>
</feature>
<dbReference type="GO" id="GO:0005886">
    <property type="term" value="C:plasma membrane"/>
    <property type="evidence" value="ECO:0007669"/>
    <property type="project" value="UniProtKB-SubCell"/>
</dbReference>
<evidence type="ECO:0000256" key="2">
    <source>
        <dbReference type="ARBA" id="ARBA00006448"/>
    </source>
</evidence>
<dbReference type="Pfam" id="PF04239">
    <property type="entry name" value="DUF421"/>
    <property type="match status" value="1"/>
</dbReference>
<gene>
    <name evidence="10" type="ORF">EUA94_03070</name>
</gene>
<dbReference type="Pfam" id="PF20730">
    <property type="entry name" value="YetF_N"/>
    <property type="match status" value="1"/>
</dbReference>
<dbReference type="InterPro" id="IPR007353">
    <property type="entry name" value="DUF421"/>
</dbReference>
<dbReference type="EMBL" id="SDWV01000002">
    <property type="protein sequence ID" value="RYC14299.1"/>
    <property type="molecule type" value="Genomic_DNA"/>
</dbReference>
<reference evidence="10 11" key="1">
    <citation type="submission" date="2019-01" db="EMBL/GenBank/DDBJ databases">
        <title>Novel species of Nocardioides.</title>
        <authorList>
            <person name="Liu Q."/>
            <person name="X Y.-H."/>
        </authorList>
    </citation>
    <scope>NUCLEOTIDE SEQUENCE [LARGE SCALE GENOMIC DNA]</scope>
    <source>
        <strain evidence="10 11">HLT2-9</strain>
    </source>
</reference>
<comment type="similarity">
    <text evidence="2">Belongs to the UPF0702 family.</text>
</comment>
<evidence type="ECO:0000313" key="10">
    <source>
        <dbReference type="EMBL" id="RYC14299.1"/>
    </source>
</evidence>
<sequence>MDILVRSLVIFAFLWFVVRVGGKREVAQLSAFDMILLITVGDLVSQGIVQEDYSVTAAIIAVATFTLAGILLNDLTFRFPRFRPWLAGRARVVVRDGEPLLQTLAGERMTIQDLHEAARQNGIRRLRDIELCVLENDGSFSFFTRNDDKDDKDGSSGGPDPLG</sequence>
<keyword evidence="11" id="KW-1185">Reference proteome</keyword>
<protein>
    <submittedName>
        <fullName evidence="10">DUF421 domain-containing protein</fullName>
    </submittedName>
</protein>
<keyword evidence="3" id="KW-1003">Cell membrane</keyword>
<dbReference type="Proteomes" id="UP000291101">
    <property type="component" value="Unassembled WGS sequence"/>
</dbReference>
<dbReference type="InterPro" id="IPR023090">
    <property type="entry name" value="UPF0702_alpha/beta_dom_sf"/>
</dbReference>
<dbReference type="PANTHER" id="PTHR34582">
    <property type="entry name" value="UPF0702 TRANSMEMBRANE PROTEIN YCAP"/>
    <property type="match status" value="1"/>
</dbReference>
<feature type="transmembrane region" description="Helical" evidence="7">
    <location>
        <begin position="29"/>
        <end position="49"/>
    </location>
</feature>
<name>A0A4Q2TBM2_9ACTN</name>
<comment type="subcellular location">
    <subcellularLocation>
        <location evidence="1">Cell membrane</location>
        <topology evidence="1">Multi-pass membrane protein</topology>
    </subcellularLocation>
</comment>
<keyword evidence="5 7" id="KW-1133">Transmembrane helix</keyword>
<evidence type="ECO:0000256" key="5">
    <source>
        <dbReference type="ARBA" id="ARBA00022989"/>
    </source>
</evidence>
<evidence type="ECO:0000256" key="3">
    <source>
        <dbReference type="ARBA" id="ARBA00022475"/>
    </source>
</evidence>
<proteinExistence type="inferred from homology"/>
<dbReference type="InterPro" id="IPR048454">
    <property type="entry name" value="YetF_N"/>
</dbReference>
<evidence type="ECO:0000256" key="6">
    <source>
        <dbReference type="ARBA" id="ARBA00023136"/>
    </source>
</evidence>
<dbReference type="Gene3D" id="3.30.240.20">
    <property type="entry name" value="bsu07140 like domains"/>
    <property type="match status" value="1"/>
</dbReference>
<keyword evidence="4 7" id="KW-0812">Transmembrane</keyword>
<keyword evidence="6 7" id="KW-0472">Membrane</keyword>
<feature type="domain" description="YetF C-terminal" evidence="8">
    <location>
        <begin position="79"/>
        <end position="148"/>
    </location>
</feature>
<evidence type="ECO:0000259" key="8">
    <source>
        <dbReference type="Pfam" id="PF04239"/>
    </source>
</evidence>
<dbReference type="PANTHER" id="PTHR34582:SF6">
    <property type="entry name" value="UPF0702 TRANSMEMBRANE PROTEIN YCAP"/>
    <property type="match status" value="1"/>
</dbReference>
<dbReference type="AlphaFoldDB" id="A0A4Q2TBM2"/>
<evidence type="ECO:0000256" key="4">
    <source>
        <dbReference type="ARBA" id="ARBA00022692"/>
    </source>
</evidence>
<accession>A0A4Q2TBM2</accession>
<comment type="caution">
    <text evidence="10">The sequence shown here is derived from an EMBL/GenBank/DDBJ whole genome shotgun (WGS) entry which is preliminary data.</text>
</comment>
<feature type="transmembrane region" description="Helical" evidence="7">
    <location>
        <begin position="6"/>
        <end position="22"/>
    </location>
</feature>